<keyword evidence="2" id="KW-1185">Reference proteome</keyword>
<dbReference type="AlphaFoldDB" id="A0A5C6B213"/>
<proteinExistence type="predicted"/>
<protein>
    <submittedName>
        <fullName evidence="1">Uncharacterized protein</fullName>
    </submittedName>
</protein>
<comment type="caution">
    <text evidence="1">The sequence shown here is derived from an EMBL/GenBank/DDBJ whole genome shotgun (WGS) entry which is preliminary data.</text>
</comment>
<name>A0A5C6B213_9PLAN</name>
<organism evidence="1 2">
    <name type="scientific">Symmachiella macrocystis</name>
    <dbReference type="NCBI Taxonomy" id="2527985"/>
    <lineage>
        <taxon>Bacteria</taxon>
        <taxon>Pseudomonadati</taxon>
        <taxon>Planctomycetota</taxon>
        <taxon>Planctomycetia</taxon>
        <taxon>Planctomycetales</taxon>
        <taxon>Planctomycetaceae</taxon>
        <taxon>Symmachiella</taxon>
    </lineage>
</organism>
<sequence>MRYYRPPVGITTRAINSTACSQFPNAQRVELAHELPQILLKGRVWKTWGNNMHGIAAIYKLFNSPMPTASCVTST</sequence>
<evidence type="ECO:0000313" key="2">
    <source>
        <dbReference type="Proteomes" id="UP000320735"/>
    </source>
</evidence>
<gene>
    <name evidence="1" type="ORF">CA54_59640</name>
</gene>
<evidence type="ECO:0000313" key="1">
    <source>
        <dbReference type="EMBL" id="TWU05276.1"/>
    </source>
</evidence>
<reference evidence="1 2" key="1">
    <citation type="submission" date="2019-02" db="EMBL/GenBank/DDBJ databases">
        <title>Deep-cultivation of Planctomycetes and their phenomic and genomic characterization uncovers novel biology.</title>
        <authorList>
            <person name="Wiegand S."/>
            <person name="Jogler M."/>
            <person name="Boedeker C."/>
            <person name="Pinto D."/>
            <person name="Vollmers J."/>
            <person name="Rivas-Marin E."/>
            <person name="Kohn T."/>
            <person name="Peeters S.H."/>
            <person name="Heuer A."/>
            <person name="Rast P."/>
            <person name="Oberbeckmann S."/>
            <person name="Bunk B."/>
            <person name="Jeske O."/>
            <person name="Meyerdierks A."/>
            <person name="Storesund J.E."/>
            <person name="Kallscheuer N."/>
            <person name="Luecker S."/>
            <person name="Lage O.M."/>
            <person name="Pohl T."/>
            <person name="Merkel B.J."/>
            <person name="Hornburger P."/>
            <person name="Mueller R.-W."/>
            <person name="Bruemmer F."/>
            <person name="Labrenz M."/>
            <person name="Spormann A.M."/>
            <person name="Op Den Camp H."/>
            <person name="Overmann J."/>
            <person name="Amann R."/>
            <person name="Jetten M.S.M."/>
            <person name="Mascher T."/>
            <person name="Medema M.H."/>
            <person name="Devos D.P."/>
            <person name="Kaster A.-K."/>
            <person name="Ovreas L."/>
            <person name="Rohde M."/>
            <person name="Galperin M.Y."/>
            <person name="Jogler C."/>
        </authorList>
    </citation>
    <scope>NUCLEOTIDE SEQUENCE [LARGE SCALE GENOMIC DNA]</scope>
    <source>
        <strain evidence="1 2">CA54</strain>
    </source>
</reference>
<dbReference type="Proteomes" id="UP000320735">
    <property type="component" value="Unassembled WGS sequence"/>
</dbReference>
<dbReference type="EMBL" id="SJPP01000004">
    <property type="protein sequence ID" value="TWU05276.1"/>
    <property type="molecule type" value="Genomic_DNA"/>
</dbReference>
<accession>A0A5C6B213</accession>